<accession>A0A176WHP8</accession>
<gene>
    <name evidence="2" type="ORF">AXG93_1838s1350</name>
</gene>
<comment type="caution">
    <text evidence="2">The sequence shown here is derived from an EMBL/GenBank/DDBJ whole genome shotgun (WGS) entry which is preliminary data.</text>
</comment>
<keyword evidence="1" id="KW-1133">Transmembrane helix</keyword>
<dbReference type="EMBL" id="LVLJ01000960">
    <property type="protein sequence ID" value="OAE31825.1"/>
    <property type="molecule type" value="Genomic_DNA"/>
</dbReference>
<organism evidence="2 3">
    <name type="scientific">Marchantia polymorpha subsp. ruderalis</name>
    <dbReference type="NCBI Taxonomy" id="1480154"/>
    <lineage>
        <taxon>Eukaryota</taxon>
        <taxon>Viridiplantae</taxon>
        <taxon>Streptophyta</taxon>
        <taxon>Embryophyta</taxon>
        <taxon>Marchantiophyta</taxon>
        <taxon>Marchantiopsida</taxon>
        <taxon>Marchantiidae</taxon>
        <taxon>Marchantiales</taxon>
        <taxon>Marchantiaceae</taxon>
        <taxon>Marchantia</taxon>
    </lineage>
</organism>
<sequence length="226" mass="25199">MTLAPRAMRNLQLYRNKQEVKAQHQSGYRHSHDERIELQTSTVLLRVPRLHLHPRKGKRACGEIYLLPLAALGLQMMPSVYPHAITLMLLFCVLNLDVFSHCYCLPTDTDLPAANEQQATIDGYRCLTAKRKLLVIAIYESTTSNLLGMTDLSLEQGSKEGHPSIDRMASIESLVASGVAWRNASGLGYSLACLLEYQKVICHIPRRDDKVVSFASPGDNKVLANV</sequence>
<reference evidence="2" key="1">
    <citation type="submission" date="2016-03" db="EMBL/GenBank/DDBJ databases">
        <title>Mechanisms controlling the formation of the plant cell surface in tip-growing cells are functionally conserved among land plants.</title>
        <authorList>
            <person name="Honkanen S."/>
            <person name="Jones V.A."/>
            <person name="Morieri G."/>
            <person name="Champion C."/>
            <person name="Hetherington A.J."/>
            <person name="Kelly S."/>
            <person name="Saint-Marcoux D."/>
            <person name="Proust H."/>
            <person name="Prescott H."/>
            <person name="Dolan L."/>
        </authorList>
    </citation>
    <scope>NUCLEOTIDE SEQUENCE [LARGE SCALE GENOMIC DNA]</scope>
    <source>
        <tissue evidence="2">Whole gametophyte</tissue>
    </source>
</reference>
<keyword evidence="1" id="KW-0472">Membrane</keyword>
<keyword evidence="1" id="KW-0812">Transmembrane</keyword>
<proteinExistence type="predicted"/>
<evidence type="ECO:0000256" key="1">
    <source>
        <dbReference type="SAM" id="Phobius"/>
    </source>
</evidence>
<feature type="transmembrane region" description="Helical" evidence="1">
    <location>
        <begin position="64"/>
        <end position="91"/>
    </location>
</feature>
<evidence type="ECO:0000313" key="3">
    <source>
        <dbReference type="Proteomes" id="UP000077202"/>
    </source>
</evidence>
<keyword evidence="3" id="KW-1185">Reference proteome</keyword>
<dbReference type="Proteomes" id="UP000077202">
    <property type="component" value="Unassembled WGS sequence"/>
</dbReference>
<protein>
    <submittedName>
        <fullName evidence="2">Uncharacterized protein</fullName>
    </submittedName>
</protein>
<dbReference type="AlphaFoldDB" id="A0A176WHP8"/>
<name>A0A176WHP8_MARPO</name>
<evidence type="ECO:0000313" key="2">
    <source>
        <dbReference type="EMBL" id="OAE31825.1"/>
    </source>
</evidence>